<feature type="domain" description="DUF155" evidence="2">
    <location>
        <begin position="203"/>
        <end position="381"/>
    </location>
</feature>
<dbReference type="GeneID" id="101845800"/>
<proteinExistence type="inferred from homology"/>
<organism evidence="3 4">
    <name type="scientific">Aplysia californica</name>
    <name type="common">California sea hare</name>
    <dbReference type="NCBI Taxonomy" id="6500"/>
    <lineage>
        <taxon>Eukaryota</taxon>
        <taxon>Metazoa</taxon>
        <taxon>Spiralia</taxon>
        <taxon>Lophotrochozoa</taxon>
        <taxon>Mollusca</taxon>
        <taxon>Gastropoda</taxon>
        <taxon>Heterobranchia</taxon>
        <taxon>Euthyneura</taxon>
        <taxon>Tectipleura</taxon>
        <taxon>Aplysiida</taxon>
        <taxon>Aplysioidea</taxon>
        <taxon>Aplysiidae</taxon>
        <taxon>Aplysia</taxon>
    </lineage>
</organism>
<evidence type="ECO:0000313" key="3">
    <source>
        <dbReference type="Proteomes" id="UP000694888"/>
    </source>
</evidence>
<evidence type="ECO:0000313" key="4">
    <source>
        <dbReference type="RefSeq" id="XP_012942795.2"/>
    </source>
</evidence>
<evidence type="ECO:0000259" key="2">
    <source>
        <dbReference type="Pfam" id="PF02582"/>
    </source>
</evidence>
<dbReference type="InterPro" id="IPR051624">
    <property type="entry name" value="RMD1/Sad1-interacting"/>
</dbReference>
<dbReference type="RefSeq" id="XP_012942795.2">
    <property type="nucleotide sequence ID" value="XM_013087341.2"/>
</dbReference>
<comment type="similarity">
    <text evidence="1">Belongs to the RMD1/sif2 family.</text>
</comment>
<keyword evidence="3" id="KW-1185">Reference proteome</keyword>
<accession>A0ABM1A8D7</accession>
<name>A0ABM1A8D7_APLCA</name>
<dbReference type="Pfam" id="PF02582">
    <property type="entry name" value="DUF155"/>
    <property type="match status" value="1"/>
</dbReference>
<sequence>MEVFSRLLASGSPVLTAGNCLHAVKRVSLHRSSWKRSSCVVWNSASVTSDSLPVVKNNRNKSFLGNAFIVSNHKLLLCKSKYTPLILTAHQLRCAGLSHLSGAAPYSTKSSQVANISAILKNQSALQVKRQTRKKVPKVTGDGKTMQVNNVVAYAVAEELNLAGLLVHLQKQGLYQVGELPQDVTNALHVRGKYKVDLRPKEIFIFQDGSVVFWCIPEIERGAFLKMLVKYSEGPYFTSLMFYEKEEMDFTYVKGNTGLSGDIIQFSEGDQESSQRLLELYTFSNALAQSVKLAIWEASLSKFVSSIEKVTEDLRHGRKISMSRREVLMKTGELFSLRHLINLSSDLLDTPDFYWDRSGLEPLYISLNSHLNITRRTRVMNEKLNHCCELTELISSQLNDAHHTRLEVMIIILIMVEVVFEFVHYAERYLDKHSAEGEEKEVSASSSSS</sequence>
<gene>
    <name evidence="4" type="primary">LOC101845800</name>
</gene>
<dbReference type="PANTHER" id="PTHR16255:SF1">
    <property type="entry name" value="REQUIRED FOR MEIOTIC NUCLEAR DIVISION PROTEIN 1 HOMOLOG"/>
    <property type="match status" value="1"/>
</dbReference>
<dbReference type="PANTHER" id="PTHR16255">
    <property type="entry name" value="REQUIRED FOR MEIOTIC NUCLEAR DIVISION PROTEIN 1 HOMOLOG"/>
    <property type="match status" value="1"/>
</dbReference>
<dbReference type="InterPro" id="IPR003734">
    <property type="entry name" value="DUF155"/>
</dbReference>
<dbReference type="Proteomes" id="UP000694888">
    <property type="component" value="Unplaced"/>
</dbReference>
<reference evidence="4" key="1">
    <citation type="submission" date="2025-08" db="UniProtKB">
        <authorList>
            <consortium name="RefSeq"/>
        </authorList>
    </citation>
    <scope>IDENTIFICATION</scope>
</reference>
<protein>
    <submittedName>
        <fullName evidence="4">Required for meiotic nuclear division protein 1 homolog</fullName>
    </submittedName>
</protein>
<evidence type="ECO:0000256" key="1">
    <source>
        <dbReference type="ARBA" id="ARBA00008306"/>
    </source>
</evidence>